<proteinExistence type="predicted"/>
<sequence length="109" mass="11649">MSKTVYLSLLTAIALLFTGFFIGTVVPPLLVSGDVVAAALAGFVNPFAAGYATDVILCWVVLLLWIVYEAKVDGVRHGWICILLGAVPGVAVGMSCYLILRHQTRKALQ</sequence>
<evidence type="ECO:0000256" key="1">
    <source>
        <dbReference type="SAM" id="Phobius"/>
    </source>
</evidence>
<evidence type="ECO:0000313" key="3">
    <source>
        <dbReference type="Proteomes" id="UP000614811"/>
    </source>
</evidence>
<feature type="transmembrane region" description="Helical" evidence="1">
    <location>
        <begin position="47"/>
        <end position="67"/>
    </location>
</feature>
<keyword evidence="1" id="KW-0812">Transmembrane</keyword>
<keyword evidence="1" id="KW-1133">Transmembrane helix</keyword>
<dbReference type="Pfam" id="PF11196">
    <property type="entry name" value="DUF2834"/>
    <property type="match status" value="1"/>
</dbReference>
<dbReference type="RefSeq" id="WP_189398485.1">
    <property type="nucleotide sequence ID" value="NZ_BMXA01000001.1"/>
</dbReference>
<dbReference type="EMBL" id="BMXA01000001">
    <property type="protein sequence ID" value="GGZ99899.1"/>
    <property type="molecule type" value="Genomic_DNA"/>
</dbReference>
<gene>
    <name evidence="2" type="ORF">GCM10008090_05690</name>
</gene>
<reference evidence="2" key="1">
    <citation type="journal article" date="2014" name="Int. J. Syst. Evol. Microbiol.">
        <title>Complete genome sequence of Corynebacterium casei LMG S-19264T (=DSM 44701T), isolated from a smear-ripened cheese.</title>
        <authorList>
            <consortium name="US DOE Joint Genome Institute (JGI-PGF)"/>
            <person name="Walter F."/>
            <person name="Albersmeier A."/>
            <person name="Kalinowski J."/>
            <person name="Ruckert C."/>
        </authorList>
    </citation>
    <scope>NUCLEOTIDE SEQUENCE</scope>
    <source>
        <strain evidence="2">KCTC 12711</strain>
    </source>
</reference>
<keyword evidence="1" id="KW-0472">Membrane</keyword>
<name>A0A918RI82_9GAMM</name>
<organism evidence="2 3">
    <name type="scientific">Arenicella chitinivorans</name>
    <dbReference type="NCBI Taxonomy" id="1329800"/>
    <lineage>
        <taxon>Bacteria</taxon>
        <taxon>Pseudomonadati</taxon>
        <taxon>Pseudomonadota</taxon>
        <taxon>Gammaproteobacteria</taxon>
        <taxon>Arenicellales</taxon>
        <taxon>Arenicellaceae</taxon>
        <taxon>Arenicella</taxon>
    </lineage>
</organism>
<reference evidence="2" key="2">
    <citation type="submission" date="2020-09" db="EMBL/GenBank/DDBJ databases">
        <authorList>
            <person name="Sun Q."/>
            <person name="Kim S."/>
        </authorList>
    </citation>
    <scope>NUCLEOTIDE SEQUENCE</scope>
    <source>
        <strain evidence="2">KCTC 12711</strain>
    </source>
</reference>
<protein>
    <recommendedName>
        <fullName evidence="4">DUF2834 domain-containing protein</fullName>
    </recommendedName>
</protein>
<dbReference type="Proteomes" id="UP000614811">
    <property type="component" value="Unassembled WGS sequence"/>
</dbReference>
<evidence type="ECO:0008006" key="4">
    <source>
        <dbReference type="Google" id="ProtNLM"/>
    </source>
</evidence>
<keyword evidence="3" id="KW-1185">Reference proteome</keyword>
<feature type="transmembrane region" description="Helical" evidence="1">
    <location>
        <begin position="79"/>
        <end position="100"/>
    </location>
</feature>
<comment type="caution">
    <text evidence="2">The sequence shown here is derived from an EMBL/GenBank/DDBJ whole genome shotgun (WGS) entry which is preliminary data.</text>
</comment>
<dbReference type="InterPro" id="IPR021362">
    <property type="entry name" value="DUF2834"/>
</dbReference>
<accession>A0A918RI82</accession>
<dbReference type="AlphaFoldDB" id="A0A918RI82"/>
<evidence type="ECO:0000313" key="2">
    <source>
        <dbReference type="EMBL" id="GGZ99899.1"/>
    </source>
</evidence>